<dbReference type="FunFam" id="3.50.40.10:FF:000001">
    <property type="entry name" value="Phenylalanine--tRNA ligase beta subunit"/>
    <property type="match status" value="1"/>
</dbReference>
<dbReference type="SUPFAM" id="SSF54991">
    <property type="entry name" value="Anticodon-binding domain of PheRS"/>
    <property type="match status" value="1"/>
</dbReference>
<dbReference type="InterPro" id="IPR045060">
    <property type="entry name" value="Phe-tRNA-ligase_IIc_bsu"/>
</dbReference>
<gene>
    <name evidence="12 13" type="primary">pheT</name>
    <name evidence="13" type="ORF">CCAX7_58780</name>
</gene>
<dbReference type="PROSITE" id="PS51447">
    <property type="entry name" value="FDX_ACB"/>
    <property type="match status" value="1"/>
</dbReference>
<evidence type="ECO:0000256" key="3">
    <source>
        <dbReference type="ARBA" id="ARBA00022490"/>
    </source>
</evidence>
<evidence type="ECO:0000256" key="9">
    <source>
        <dbReference type="ARBA" id="ARBA00022917"/>
    </source>
</evidence>
<dbReference type="Gene3D" id="3.30.56.10">
    <property type="match status" value="2"/>
</dbReference>
<keyword evidence="10 12" id="KW-0030">Aminoacyl-tRNA synthetase</keyword>
<dbReference type="SMART" id="SM00874">
    <property type="entry name" value="B5"/>
    <property type="match status" value="1"/>
</dbReference>
<evidence type="ECO:0000256" key="1">
    <source>
        <dbReference type="ARBA" id="ARBA00008653"/>
    </source>
</evidence>
<dbReference type="Pfam" id="PF03147">
    <property type="entry name" value="FDX-ACB"/>
    <property type="match status" value="1"/>
</dbReference>
<dbReference type="RefSeq" id="WP_119322843.1">
    <property type="nucleotide sequence ID" value="NZ_AP025739.1"/>
</dbReference>
<proteinExistence type="inferred from homology"/>
<dbReference type="SUPFAM" id="SSF46955">
    <property type="entry name" value="Putative DNA-binding domain"/>
    <property type="match status" value="2"/>
</dbReference>
<dbReference type="AlphaFoldDB" id="A0A402CZV6"/>
<evidence type="ECO:0000256" key="5">
    <source>
        <dbReference type="ARBA" id="ARBA00022723"/>
    </source>
</evidence>
<evidence type="ECO:0000256" key="2">
    <source>
        <dbReference type="ARBA" id="ARBA00011209"/>
    </source>
</evidence>
<evidence type="ECO:0000256" key="12">
    <source>
        <dbReference type="HAMAP-Rule" id="MF_00283"/>
    </source>
</evidence>
<dbReference type="GO" id="GO:0004826">
    <property type="term" value="F:phenylalanine-tRNA ligase activity"/>
    <property type="evidence" value="ECO:0007669"/>
    <property type="project" value="UniProtKB-UniRule"/>
</dbReference>
<keyword evidence="4 12" id="KW-0436">Ligase</keyword>
<dbReference type="SUPFAM" id="SSF56037">
    <property type="entry name" value="PheT/TilS domain"/>
    <property type="match status" value="1"/>
</dbReference>
<organism evidence="13 14">
    <name type="scientific">Capsulimonas corticalis</name>
    <dbReference type="NCBI Taxonomy" id="2219043"/>
    <lineage>
        <taxon>Bacteria</taxon>
        <taxon>Bacillati</taxon>
        <taxon>Armatimonadota</taxon>
        <taxon>Armatimonadia</taxon>
        <taxon>Capsulimonadales</taxon>
        <taxon>Capsulimonadaceae</taxon>
        <taxon>Capsulimonas</taxon>
    </lineage>
</organism>
<dbReference type="InterPro" id="IPR005146">
    <property type="entry name" value="B3/B4_tRNA-bd"/>
</dbReference>
<dbReference type="CDD" id="cd00769">
    <property type="entry name" value="PheRS_beta_core"/>
    <property type="match status" value="1"/>
</dbReference>
<dbReference type="EC" id="6.1.1.20" evidence="12"/>
<dbReference type="Pfam" id="PF17759">
    <property type="entry name" value="tRNA_synthFbeta"/>
    <property type="match status" value="1"/>
</dbReference>
<keyword evidence="3 12" id="KW-0963">Cytoplasm</keyword>
<comment type="cofactor">
    <cofactor evidence="12">
        <name>Mg(2+)</name>
        <dbReference type="ChEBI" id="CHEBI:18420"/>
    </cofactor>
    <text evidence="12">Binds 2 magnesium ions per tetramer.</text>
</comment>
<keyword evidence="5 12" id="KW-0479">Metal-binding</keyword>
<sequence length="687" mass="74270">MKFPVEWLREFVPTTLDDKALADKLTMAGLEVEEITPSEDGPVYHTKVTPNRGDWMSLLGVARETAATLDTKMSWAPTPLPDENDDVRRWAGVVITDTAGCPRYAGKVVRNVTIGPSPDWIQKRIAACGMRPVNVVVDVTNYVMLELGQPLHAFDYDTIPEGKIVVRPANAGETIVTLDGAERTLQAGMLVIADREKPIAVAGVMGGAETEVTDKTRHIFLEAALFDAGSIRRTSKVLGLSTDASYRFERTIDPEMVPLALERAAELLADLAGGEVALGRIDLYPSPARALPIALRPARTNAILGTDLSDETIAHSLTRLGLIVDPSVTPFKVLVPTFRTDLLKEIDLIEEVGRMIGYDTLPESLPAAPGAGAVDAPRGKFAGDLRTVLTSMGLQEALTHSLAAPSPFDDPKKADERVAIRLALSAELSGLRQALVPNLLEVLSHNLRQREPDVRLFEVGKVFAKGEGVSNYLETRRVAGVLTGAVSPRRWTGEEIPAIDFYAAKGVVEGLFTRLRLPAPQFVPGQVHGMHPGRTALIELDGQPIGYVAELDPDAVKSDLNVPASVGRVAAFELDADALLAIAADTRHYTPLPRFPAVTRVLAVVVDSEVGYWALESTARSVVEETLLEEIAPESIYTGEKIGEGKKSVAIRFVFRAADRTLTDAEVEAQMRAVETALAERVGAVHR</sequence>
<comment type="subunit">
    <text evidence="2 12">Tetramer of two alpha and two beta subunits.</text>
</comment>
<dbReference type="Proteomes" id="UP000287394">
    <property type="component" value="Chromosome"/>
</dbReference>
<dbReference type="GO" id="GO:0009328">
    <property type="term" value="C:phenylalanine-tRNA ligase complex"/>
    <property type="evidence" value="ECO:0007669"/>
    <property type="project" value="TreeGrafter"/>
</dbReference>
<keyword evidence="14" id="KW-1185">Reference proteome</keyword>
<evidence type="ECO:0000256" key="11">
    <source>
        <dbReference type="ARBA" id="ARBA00049255"/>
    </source>
</evidence>
<dbReference type="InterPro" id="IPR009061">
    <property type="entry name" value="DNA-bd_dom_put_sf"/>
</dbReference>
<dbReference type="EMBL" id="AP025739">
    <property type="protein sequence ID" value="BDI33827.1"/>
    <property type="molecule type" value="Genomic_DNA"/>
</dbReference>
<dbReference type="InterPro" id="IPR041616">
    <property type="entry name" value="PheRS_beta_core"/>
</dbReference>
<dbReference type="OrthoDB" id="9805455at2"/>
<dbReference type="SMART" id="SM00896">
    <property type="entry name" value="FDX-ACB"/>
    <property type="match status" value="1"/>
</dbReference>
<comment type="catalytic activity">
    <reaction evidence="11 12">
        <text>tRNA(Phe) + L-phenylalanine + ATP = L-phenylalanyl-tRNA(Phe) + AMP + diphosphate + H(+)</text>
        <dbReference type="Rhea" id="RHEA:19413"/>
        <dbReference type="Rhea" id="RHEA-COMP:9668"/>
        <dbReference type="Rhea" id="RHEA-COMP:9699"/>
        <dbReference type="ChEBI" id="CHEBI:15378"/>
        <dbReference type="ChEBI" id="CHEBI:30616"/>
        <dbReference type="ChEBI" id="CHEBI:33019"/>
        <dbReference type="ChEBI" id="CHEBI:58095"/>
        <dbReference type="ChEBI" id="CHEBI:78442"/>
        <dbReference type="ChEBI" id="CHEBI:78531"/>
        <dbReference type="ChEBI" id="CHEBI:456215"/>
        <dbReference type="EC" id="6.1.1.20"/>
    </reaction>
</comment>
<evidence type="ECO:0000256" key="4">
    <source>
        <dbReference type="ARBA" id="ARBA00022598"/>
    </source>
</evidence>
<dbReference type="SMART" id="SM00873">
    <property type="entry name" value="B3_4"/>
    <property type="match status" value="1"/>
</dbReference>
<protein>
    <recommendedName>
        <fullName evidence="12">Phenylalanine--tRNA ligase beta subunit</fullName>
        <ecNumber evidence="12">6.1.1.20</ecNumber>
    </recommendedName>
    <alternativeName>
        <fullName evidence="12">Phenylalanyl-tRNA synthetase beta subunit</fullName>
        <shortName evidence="12">PheRS</shortName>
    </alternativeName>
</protein>
<dbReference type="InterPro" id="IPR020825">
    <property type="entry name" value="Phe-tRNA_synthase-like_B3/B4"/>
</dbReference>
<dbReference type="GO" id="GO:0003723">
    <property type="term" value="F:RNA binding"/>
    <property type="evidence" value="ECO:0007669"/>
    <property type="project" value="InterPro"/>
</dbReference>
<dbReference type="PROSITE" id="PS51483">
    <property type="entry name" value="B5"/>
    <property type="match status" value="1"/>
</dbReference>
<keyword evidence="7 12" id="KW-0067">ATP-binding</keyword>
<name>A0A402CZV6_9BACT</name>
<feature type="binding site" evidence="12">
    <location>
        <position position="351"/>
    </location>
    <ligand>
        <name>Mg(2+)</name>
        <dbReference type="ChEBI" id="CHEBI:18420"/>
        <note>shared with alpha subunit</note>
    </ligand>
</feature>
<dbReference type="Gene3D" id="3.30.930.10">
    <property type="entry name" value="Bira Bifunctional Protein, Domain 2"/>
    <property type="match status" value="1"/>
</dbReference>
<dbReference type="PANTHER" id="PTHR10947:SF0">
    <property type="entry name" value="PHENYLALANINE--TRNA LIGASE BETA SUBUNIT"/>
    <property type="match status" value="1"/>
</dbReference>
<feature type="binding site" evidence="12">
    <location>
        <position position="350"/>
    </location>
    <ligand>
        <name>Mg(2+)</name>
        <dbReference type="ChEBI" id="CHEBI:18420"/>
        <note>shared with alpha subunit</note>
    </ligand>
</feature>
<dbReference type="FunCoup" id="A0A402CZV6">
    <property type="interactions" value="449"/>
</dbReference>
<reference evidence="13 14" key="1">
    <citation type="journal article" date="2019" name="Int. J. Syst. Evol. Microbiol.">
        <title>Capsulimonas corticalis gen. nov., sp. nov., an aerobic capsulated bacterium, of a novel bacterial order, Capsulimonadales ord. nov., of the class Armatimonadia of the phylum Armatimonadetes.</title>
        <authorList>
            <person name="Li J."/>
            <person name="Kudo C."/>
            <person name="Tonouchi A."/>
        </authorList>
    </citation>
    <scope>NUCLEOTIDE SEQUENCE [LARGE SCALE GENOMIC DNA]</scope>
    <source>
        <strain evidence="13 14">AX-7</strain>
    </source>
</reference>
<keyword evidence="8 12" id="KW-0460">Magnesium</keyword>
<keyword evidence="6 12" id="KW-0547">Nucleotide-binding</keyword>
<dbReference type="Pfam" id="PF03484">
    <property type="entry name" value="B5"/>
    <property type="match status" value="1"/>
</dbReference>
<accession>A0A402CZV6</accession>
<feature type="binding site" evidence="12">
    <location>
        <position position="347"/>
    </location>
    <ligand>
        <name>Mg(2+)</name>
        <dbReference type="ChEBI" id="CHEBI:18420"/>
        <note>shared with alpha subunit</note>
    </ligand>
</feature>
<evidence type="ECO:0000256" key="8">
    <source>
        <dbReference type="ARBA" id="ARBA00022842"/>
    </source>
</evidence>
<dbReference type="HAMAP" id="MF_00283">
    <property type="entry name" value="Phe_tRNA_synth_beta1"/>
    <property type="match status" value="1"/>
</dbReference>
<dbReference type="Gene3D" id="3.50.40.10">
    <property type="entry name" value="Phenylalanyl-trna Synthetase, Chain B, domain 3"/>
    <property type="match status" value="1"/>
</dbReference>
<dbReference type="PANTHER" id="PTHR10947">
    <property type="entry name" value="PHENYLALANYL-TRNA SYNTHETASE BETA CHAIN AND LEUCINE-RICH REPEAT-CONTAINING PROTEIN 47"/>
    <property type="match status" value="1"/>
</dbReference>
<dbReference type="SUPFAM" id="SSF55681">
    <property type="entry name" value="Class II aaRS and biotin synthetases"/>
    <property type="match status" value="1"/>
</dbReference>
<evidence type="ECO:0000256" key="7">
    <source>
        <dbReference type="ARBA" id="ARBA00022840"/>
    </source>
</evidence>
<dbReference type="GO" id="GO:0006432">
    <property type="term" value="P:phenylalanyl-tRNA aminoacylation"/>
    <property type="evidence" value="ECO:0007669"/>
    <property type="project" value="UniProtKB-UniRule"/>
</dbReference>
<feature type="binding site" evidence="12">
    <location>
        <position position="341"/>
    </location>
    <ligand>
        <name>Mg(2+)</name>
        <dbReference type="ChEBI" id="CHEBI:18420"/>
        <note>shared with alpha subunit</note>
    </ligand>
</feature>
<dbReference type="GO" id="GO:0005524">
    <property type="term" value="F:ATP binding"/>
    <property type="evidence" value="ECO:0007669"/>
    <property type="project" value="UniProtKB-UniRule"/>
</dbReference>
<dbReference type="InterPro" id="IPR036690">
    <property type="entry name" value="Fdx_antiC-bd_sf"/>
</dbReference>
<evidence type="ECO:0000313" key="14">
    <source>
        <dbReference type="Proteomes" id="UP000287394"/>
    </source>
</evidence>
<dbReference type="InterPro" id="IPR005147">
    <property type="entry name" value="tRNA_synthase_B5-dom"/>
</dbReference>
<evidence type="ECO:0000256" key="6">
    <source>
        <dbReference type="ARBA" id="ARBA00022741"/>
    </source>
</evidence>
<dbReference type="InterPro" id="IPR004532">
    <property type="entry name" value="Phe-tRNA-ligase_IIc_bsu_bact"/>
</dbReference>
<keyword evidence="9 12" id="KW-0648">Protein biosynthesis</keyword>
<dbReference type="InterPro" id="IPR045864">
    <property type="entry name" value="aa-tRNA-synth_II/BPL/LPL"/>
</dbReference>
<dbReference type="NCBIfam" id="TIGR00472">
    <property type="entry name" value="pheT_bact"/>
    <property type="match status" value="1"/>
</dbReference>
<dbReference type="GO" id="GO:0000287">
    <property type="term" value="F:magnesium ion binding"/>
    <property type="evidence" value="ECO:0007669"/>
    <property type="project" value="UniProtKB-UniRule"/>
</dbReference>
<comment type="subcellular location">
    <subcellularLocation>
        <location evidence="12">Cytoplasm</location>
    </subcellularLocation>
</comment>
<dbReference type="InterPro" id="IPR005121">
    <property type="entry name" value="Fdx_antiC-bd"/>
</dbReference>
<comment type="similarity">
    <text evidence="1 12">Belongs to the phenylalanyl-tRNA synthetase beta subunit family. Type 1 subfamily.</text>
</comment>
<dbReference type="Gene3D" id="3.30.70.380">
    <property type="entry name" value="Ferrodoxin-fold anticodon-binding domain"/>
    <property type="match status" value="1"/>
</dbReference>
<evidence type="ECO:0000256" key="10">
    <source>
        <dbReference type="ARBA" id="ARBA00023146"/>
    </source>
</evidence>
<dbReference type="Pfam" id="PF03483">
    <property type="entry name" value="B3_4"/>
    <property type="match status" value="1"/>
</dbReference>
<dbReference type="KEGG" id="ccot:CCAX7_58780"/>
<evidence type="ECO:0000313" key="13">
    <source>
        <dbReference type="EMBL" id="BDI33827.1"/>
    </source>
</evidence>